<organism evidence="1 2">
    <name type="scientific">Lineolata rhizophorae</name>
    <dbReference type="NCBI Taxonomy" id="578093"/>
    <lineage>
        <taxon>Eukaryota</taxon>
        <taxon>Fungi</taxon>
        <taxon>Dikarya</taxon>
        <taxon>Ascomycota</taxon>
        <taxon>Pezizomycotina</taxon>
        <taxon>Dothideomycetes</taxon>
        <taxon>Dothideomycetes incertae sedis</taxon>
        <taxon>Lineolatales</taxon>
        <taxon>Lineolataceae</taxon>
        <taxon>Lineolata</taxon>
    </lineage>
</organism>
<evidence type="ECO:0000313" key="1">
    <source>
        <dbReference type="EMBL" id="KAF2454941.1"/>
    </source>
</evidence>
<reference evidence="1" key="1">
    <citation type="journal article" date="2020" name="Stud. Mycol.">
        <title>101 Dothideomycetes genomes: a test case for predicting lifestyles and emergence of pathogens.</title>
        <authorList>
            <person name="Haridas S."/>
            <person name="Albert R."/>
            <person name="Binder M."/>
            <person name="Bloem J."/>
            <person name="Labutti K."/>
            <person name="Salamov A."/>
            <person name="Andreopoulos B."/>
            <person name="Baker S."/>
            <person name="Barry K."/>
            <person name="Bills G."/>
            <person name="Bluhm B."/>
            <person name="Cannon C."/>
            <person name="Castanera R."/>
            <person name="Culley D."/>
            <person name="Daum C."/>
            <person name="Ezra D."/>
            <person name="Gonzalez J."/>
            <person name="Henrissat B."/>
            <person name="Kuo A."/>
            <person name="Liang C."/>
            <person name="Lipzen A."/>
            <person name="Lutzoni F."/>
            <person name="Magnuson J."/>
            <person name="Mondo S."/>
            <person name="Nolan M."/>
            <person name="Ohm R."/>
            <person name="Pangilinan J."/>
            <person name="Park H.-J."/>
            <person name="Ramirez L."/>
            <person name="Alfaro M."/>
            <person name="Sun H."/>
            <person name="Tritt A."/>
            <person name="Yoshinaga Y."/>
            <person name="Zwiers L.-H."/>
            <person name="Turgeon B."/>
            <person name="Goodwin S."/>
            <person name="Spatafora J."/>
            <person name="Crous P."/>
            <person name="Grigoriev I."/>
        </authorList>
    </citation>
    <scope>NUCLEOTIDE SEQUENCE</scope>
    <source>
        <strain evidence="1">ATCC 16933</strain>
    </source>
</reference>
<keyword evidence="2" id="KW-1185">Reference proteome</keyword>
<sequence>MHGGQCCSGLVLLKERWDKGTTVLDLSFTAGLTSLRKYKYELLNERDAGRFNGNGGPGPLYVNLMPPRCIHSQINTMCRVHVPRNPFSRGRRQGLRLDKTSTPGAAVDRLQSSTRAVPRGGAKMPLCDLSRGLAPSTVAEVLVAASRTATPSGRRQARHK</sequence>
<name>A0A6A6NT60_9PEZI</name>
<protein>
    <submittedName>
        <fullName evidence="1">Uncharacterized protein</fullName>
    </submittedName>
</protein>
<dbReference type="Proteomes" id="UP000799766">
    <property type="component" value="Unassembled WGS sequence"/>
</dbReference>
<dbReference type="AlphaFoldDB" id="A0A6A6NT60"/>
<gene>
    <name evidence="1" type="ORF">BDY21DRAFT_97331</name>
</gene>
<accession>A0A6A6NT60</accession>
<proteinExistence type="predicted"/>
<evidence type="ECO:0000313" key="2">
    <source>
        <dbReference type="Proteomes" id="UP000799766"/>
    </source>
</evidence>
<dbReference type="EMBL" id="MU001689">
    <property type="protein sequence ID" value="KAF2454941.1"/>
    <property type="molecule type" value="Genomic_DNA"/>
</dbReference>